<evidence type="ECO:0000313" key="1">
    <source>
        <dbReference type="EMBL" id="CAG8680237.1"/>
    </source>
</evidence>
<evidence type="ECO:0000313" key="2">
    <source>
        <dbReference type="Proteomes" id="UP000789366"/>
    </source>
</evidence>
<proteinExistence type="predicted"/>
<comment type="caution">
    <text evidence="1">The sequence shown here is derived from an EMBL/GenBank/DDBJ whole genome shotgun (WGS) entry which is preliminary data.</text>
</comment>
<keyword evidence="2" id="KW-1185">Reference proteome</keyword>
<feature type="non-terminal residue" evidence="1">
    <location>
        <position position="44"/>
    </location>
</feature>
<organism evidence="1 2">
    <name type="scientific">Cetraspora pellucida</name>
    <dbReference type="NCBI Taxonomy" id="1433469"/>
    <lineage>
        <taxon>Eukaryota</taxon>
        <taxon>Fungi</taxon>
        <taxon>Fungi incertae sedis</taxon>
        <taxon>Mucoromycota</taxon>
        <taxon>Glomeromycotina</taxon>
        <taxon>Glomeromycetes</taxon>
        <taxon>Diversisporales</taxon>
        <taxon>Gigasporaceae</taxon>
        <taxon>Cetraspora</taxon>
    </lineage>
</organism>
<sequence>MFQSARLILENKETDSAIILPNKKENKAELELQDKIEYYRNKRT</sequence>
<accession>A0ACA9P2G4</accession>
<dbReference type="Proteomes" id="UP000789366">
    <property type="component" value="Unassembled WGS sequence"/>
</dbReference>
<reference evidence="1" key="1">
    <citation type="submission" date="2021-06" db="EMBL/GenBank/DDBJ databases">
        <authorList>
            <person name="Kallberg Y."/>
            <person name="Tangrot J."/>
            <person name="Rosling A."/>
        </authorList>
    </citation>
    <scope>NUCLEOTIDE SEQUENCE</scope>
    <source>
        <strain evidence="1">28 12/20/2015</strain>
    </source>
</reference>
<dbReference type="EMBL" id="CAJVPW010018153">
    <property type="protein sequence ID" value="CAG8680237.1"/>
    <property type="molecule type" value="Genomic_DNA"/>
</dbReference>
<name>A0ACA9P2G4_9GLOM</name>
<protein>
    <submittedName>
        <fullName evidence="1">4134_t:CDS:1</fullName>
    </submittedName>
</protein>
<gene>
    <name evidence="1" type="ORF">SPELUC_LOCUS10115</name>
</gene>